<accession>A0A939DQ84</accession>
<dbReference type="GO" id="GO:0006508">
    <property type="term" value="P:proteolysis"/>
    <property type="evidence" value="ECO:0007669"/>
    <property type="project" value="UniProtKB-KW"/>
</dbReference>
<sequence>MKVKYYLELAAAFMLSVSTLANADEIYRLPDSIVPQQQIIQLRVDPDQLDFSGETWIDLDITKTTDKVGFYHIDLTLEKVELVQGENVIPLEVSGGEYDIFWGSAGKPLPPGTYQLHIRYRGKVNTSSDGMYLSRFEDRNYIFTQFEDMEARRAFPSFDQPNFKIPYQLTIESPEKHTVLSNTPVEKRQVEAGWQKVRFQKTKPMPTYLVAYAIGEFDSAEITGLSVPGKVYTPYGQAHRTRFVIQHTPAILKALEDYFGIPYPYAKLDFVAVPNFTHGAMENAGLITYRSSLLLLEDEPGLSERSGPLDTIAHELAHQWYGNLVTMAWWDDLWLNEAFASWMASKVMMQLYPELNFHTRIIQEGAFTADASPTTKPVKKLVRSSADVMDGLGLNYSKGESILNMIEALIGEKAFQKAVQTYMQKHKWGNTTADDLWAVLGDVADFDVPAMMRTYLEQPGYPLVEFEANGAVSQRRYHLAGAEVKPQVWNVPVAISYKKNGKIHRQMMFLNEPRVLNSQLAEADWIYPNDNAMGYYRWKISSRQMETLLSDIDVLNVREKKNLLYNSDALLKAGEISLQDHMQVLDVLAQEQDPTVVSAVVAALNDLLYLVDDSNRQVFARFVAEKLMPWYRKLGVGPQPGDSEEIIKLRQAVFSILSQHAPNEELEQVSKKMTRQYLEDPGAVSRHLASAALKSTAKFGAADWYHKYRQAYLKSSDANVRNTLMGSMYFPQDENVRQLLDFSFHEEMSPANVIYNLYVASKSQEKQDLLYSWLDKHFQQLTERMPSYHIGRMPEFVSSSCDQHNVQLARAFYPGRMEKFDGMARSFEVAMDEANQCLALKDRFQAEFTRYLEQVPR</sequence>
<dbReference type="InterPro" id="IPR042097">
    <property type="entry name" value="Aminopeptidase_N-like_N_sf"/>
</dbReference>
<keyword evidence="6 12" id="KW-0378">Hydrolase</keyword>
<dbReference type="InterPro" id="IPR045357">
    <property type="entry name" value="Aminopeptidase_N-like_N"/>
</dbReference>
<keyword evidence="5 10" id="KW-0479">Metal-binding</keyword>
<dbReference type="GO" id="GO:0043171">
    <property type="term" value="P:peptide catabolic process"/>
    <property type="evidence" value="ECO:0007669"/>
    <property type="project" value="TreeGrafter"/>
</dbReference>
<dbReference type="PANTHER" id="PTHR11533:SF174">
    <property type="entry name" value="PUROMYCIN-SENSITIVE AMINOPEPTIDASE-RELATED"/>
    <property type="match status" value="1"/>
</dbReference>
<dbReference type="AlphaFoldDB" id="A0A939DQ84"/>
<dbReference type="Gene3D" id="1.10.390.10">
    <property type="entry name" value="Neutral Protease Domain 2"/>
    <property type="match status" value="1"/>
</dbReference>
<dbReference type="PRINTS" id="PR00756">
    <property type="entry name" value="ALADIPTASE"/>
</dbReference>
<evidence type="ECO:0000313" key="17">
    <source>
        <dbReference type="EMBL" id="MBN7825926.1"/>
    </source>
</evidence>
<proteinExistence type="inferred from homology"/>
<feature type="chain" id="PRO_5037852074" description="Aminopeptidase" evidence="13">
    <location>
        <begin position="24"/>
        <end position="857"/>
    </location>
</feature>
<dbReference type="Proteomes" id="UP000664654">
    <property type="component" value="Unassembled WGS sequence"/>
</dbReference>
<feature type="binding site" evidence="10">
    <location>
        <position position="314"/>
    </location>
    <ligand>
        <name>Zn(2+)</name>
        <dbReference type="ChEBI" id="CHEBI:29105"/>
        <note>catalytic</note>
    </ligand>
</feature>
<feature type="signal peptide" evidence="13">
    <location>
        <begin position="1"/>
        <end position="23"/>
    </location>
</feature>
<comment type="cofactor">
    <cofactor evidence="10 12">
        <name>Zn(2+)</name>
        <dbReference type="ChEBI" id="CHEBI:29105"/>
    </cofactor>
    <text evidence="10 12">Binds 1 zinc ion per subunit.</text>
</comment>
<protein>
    <recommendedName>
        <fullName evidence="12">Aminopeptidase</fullName>
        <ecNumber evidence="12">3.4.11.-</ecNumber>
    </recommendedName>
</protein>
<comment type="catalytic activity">
    <reaction evidence="1">
        <text>Release of an N-terminal amino acid, Xaa-|-Yaa- from a peptide, amide or arylamide. Xaa is preferably Ala, but may be most amino acids including Pro (slow action). When a terminal hydrophobic residue is followed by a prolyl residue, the two may be released as an intact Xaa-Pro dipeptide.</text>
        <dbReference type="EC" id="3.4.11.2"/>
    </reaction>
</comment>
<evidence type="ECO:0000256" key="10">
    <source>
        <dbReference type="PIRSR" id="PIRSR634016-3"/>
    </source>
</evidence>
<dbReference type="Gene3D" id="1.25.50.20">
    <property type="match status" value="1"/>
</dbReference>
<evidence type="ECO:0000256" key="12">
    <source>
        <dbReference type="RuleBase" id="RU364040"/>
    </source>
</evidence>
<comment type="caution">
    <text evidence="17">The sequence shown here is derived from an EMBL/GenBank/DDBJ whole genome shotgun (WGS) entry which is preliminary data.</text>
</comment>
<dbReference type="EMBL" id="JAFKCV010000006">
    <property type="protein sequence ID" value="MBN7825926.1"/>
    <property type="molecule type" value="Genomic_DNA"/>
</dbReference>
<reference evidence="17" key="1">
    <citation type="submission" date="2021-03" db="EMBL/GenBank/DDBJ databases">
        <title>novel species isolated from a fishpond in China.</title>
        <authorList>
            <person name="Lu H."/>
            <person name="Cai Z."/>
        </authorList>
    </citation>
    <scope>NUCLEOTIDE SEQUENCE</scope>
    <source>
        <strain evidence="17">JCM 30855</strain>
    </source>
</reference>
<evidence type="ECO:0000256" key="13">
    <source>
        <dbReference type="SAM" id="SignalP"/>
    </source>
</evidence>
<dbReference type="SUPFAM" id="SSF63737">
    <property type="entry name" value="Leukotriene A4 hydrolase N-terminal domain"/>
    <property type="match status" value="1"/>
</dbReference>
<feature type="domain" description="Aminopeptidase N-like N-terminal" evidence="16">
    <location>
        <begin position="35"/>
        <end position="209"/>
    </location>
</feature>
<evidence type="ECO:0000259" key="14">
    <source>
        <dbReference type="Pfam" id="PF01433"/>
    </source>
</evidence>
<feature type="binding site" evidence="10">
    <location>
        <position position="318"/>
    </location>
    <ligand>
        <name>Zn(2+)</name>
        <dbReference type="ChEBI" id="CHEBI:29105"/>
        <note>catalytic</note>
    </ligand>
</feature>
<dbReference type="RefSeq" id="WP_206574042.1">
    <property type="nucleotide sequence ID" value="NZ_JAFKCV010000006.1"/>
</dbReference>
<comment type="similarity">
    <text evidence="2 12">Belongs to the peptidase M1 family.</text>
</comment>
<dbReference type="InterPro" id="IPR034016">
    <property type="entry name" value="M1_APN-typ"/>
</dbReference>
<keyword evidence="3 12" id="KW-0031">Aminopeptidase</keyword>
<evidence type="ECO:0000256" key="5">
    <source>
        <dbReference type="ARBA" id="ARBA00022723"/>
    </source>
</evidence>
<keyword evidence="13" id="KW-0732">Signal</keyword>
<gene>
    <name evidence="17" type="ORF">J0A66_11880</name>
</gene>
<dbReference type="CDD" id="cd09601">
    <property type="entry name" value="M1_APN-Q_like"/>
    <property type="match status" value="1"/>
</dbReference>
<dbReference type="PANTHER" id="PTHR11533">
    <property type="entry name" value="PROTEASE M1 ZINC METALLOPROTEASE"/>
    <property type="match status" value="1"/>
</dbReference>
<evidence type="ECO:0000256" key="3">
    <source>
        <dbReference type="ARBA" id="ARBA00022438"/>
    </source>
</evidence>
<keyword evidence="18" id="KW-1185">Reference proteome</keyword>
<dbReference type="Pfam" id="PF17900">
    <property type="entry name" value="Peptidase_M1_N"/>
    <property type="match status" value="1"/>
</dbReference>
<evidence type="ECO:0000256" key="11">
    <source>
        <dbReference type="PIRSR" id="PIRSR634016-4"/>
    </source>
</evidence>
<dbReference type="Gene3D" id="2.60.40.1730">
    <property type="entry name" value="tricorn interacting facor f3 domain"/>
    <property type="match status" value="1"/>
</dbReference>
<dbReference type="GO" id="GO:0016285">
    <property type="term" value="F:alanyl aminopeptidase activity"/>
    <property type="evidence" value="ECO:0007669"/>
    <property type="project" value="UniProtKB-EC"/>
</dbReference>
<evidence type="ECO:0000259" key="15">
    <source>
        <dbReference type="Pfam" id="PF11838"/>
    </source>
</evidence>
<dbReference type="InterPro" id="IPR050344">
    <property type="entry name" value="Peptidase_M1_aminopeptidases"/>
</dbReference>
<dbReference type="InterPro" id="IPR001930">
    <property type="entry name" value="Peptidase_M1"/>
</dbReference>
<dbReference type="Pfam" id="PF11838">
    <property type="entry name" value="ERAP1_C"/>
    <property type="match status" value="1"/>
</dbReference>
<dbReference type="GO" id="GO:0008270">
    <property type="term" value="F:zinc ion binding"/>
    <property type="evidence" value="ECO:0007669"/>
    <property type="project" value="UniProtKB-UniRule"/>
</dbReference>
<feature type="active site" description="Proton acceptor" evidence="9">
    <location>
        <position position="315"/>
    </location>
</feature>
<dbReference type="InterPro" id="IPR024571">
    <property type="entry name" value="ERAP1-like_C_dom"/>
</dbReference>
<dbReference type="InterPro" id="IPR027268">
    <property type="entry name" value="Peptidase_M4/M1_CTD_sf"/>
</dbReference>
<evidence type="ECO:0000259" key="16">
    <source>
        <dbReference type="Pfam" id="PF17900"/>
    </source>
</evidence>
<name>A0A939DQ84_9ALTE</name>
<evidence type="ECO:0000256" key="6">
    <source>
        <dbReference type="ARBA" id="ARBA00022801"/>
    </source>
</evidence>
<dbReference type="InterPro" id="IPR014782">
    <property type="entry name" value="Peptidase_M1_dom"/>
</dbReference>
<dbReference type="Gene3D" id="2.60.40.1910">
    <property type="match status" value="1"/>
</dbReference>
<evidence type="ECO:0000256" key="4">
    <source>
        <dbReference type="ARBA" id="ARBA00022670"/>
    </source>
</evidence>
<evidence type="ECO:0000256" key="7">
    <source>
        <dbReference type="ARBA" id="ARBA00022833"/>
    </source>
</evidence>
<dbReference type="EC" id="3.4.11.-" evidence="12"/>
<dbReference type="Pfam" id="PF01433">
    <property type="entry name" value="Peptidase_M1"/>
    <property type="match status" value="1"/>
</dbReference>
<keyword evidence="7 10" id="KW-0862">Zinc</keyword>
<feature type="domain" description="ERAP1-like C-terminal" evidence="15">
    <location>
        <begin position="525"/>
        <end position="833"/>
    </location>
</feature>
<dbReference type="GO" id="GO:0016020">
    <property type="term" value="C:membrane"/>
    <property type="evidence" value="ECO:0007669"/>
    <property type="project" value="TreeGrafter"/>
</dbReference>
<evidence type="ECO:0000256" key="9">
    <source>
        <dbReference type="PIRSR" id="PIRSR634016-1"/>
    </source>
</evidence>
<dbReference type="FunFam" id="1.10.390.10:FF:000006">
    <property type="entry name" value="Puromycin-sensitive aminopeptidase"/>
    <property type="match status" value="1"/>
</dbReference>
<feature type="binding site" evidence="10">
    <location>
        <position position="337"/>
    </location>
    <ligand>
        <name>Zn(2+)</name>
        <dbReference type="ChEBI" id="CHEBI:29105"/>
        <note>catalytic</note>
    </ligand>
</feature>
<evidence type="ECO:0000256" key="1">
    <source>
        <dbReference type="ARBA" id="ARBA00000098"/>
    </source>
</evidence>
<dbReference type="GO" id="GO:0042277">
    <property type="term" value="F:peptide binding"/>
    <property type="evidence" value="ECO:0007669"/>
    <property type="project" value="TreeGrafter"/>
</dbReference>
<dbReference type="GO" id="GO:0005737">
    <property type="term" value="C:cytoplasm"/>
    <property type="evidence" value="ECO:0007669"/>
    <property type="project" value="TreeGrafter"/>
</dbReference>
<evidence type="ECO:0000313" key="18">
    <source>
        <dbReference type="Proteomes" id="UP000664654"/>
    </source>
</evidence>
<feature type="domain" description="Peptidase M1 membrane alanine aminopeptidase" evidence="14">
    <location>
        <begin position="245"/>
        <end position="455"/>
    </location>
</feature>
<evidence type="ECO:0000256" key="2">
    <source>
        <dbReference type="ARBA" id="ARBA00010136"/>
    </source>
</evidence>
<evidence type="ECO:0000256" key="8">
    <source>
        <dbReference type="ARBA" id="ARBA00023049"/>
    </source>
</evidence>
<organism evidence="17 18">
    <name type="scientific">Bowmanella dokdonensis</name>
    <dbReference type="NCBI Taxonomy" id="751969"/>
    <lineage>
        <taxon>Bacteria</taxon>
        <taxon>Pseudomonadati</taxon>
        <taxon>Pseudomonadota</taxon>
        <taxon>Gammaproteobacteria</taxon>
        <taxon>Alteromonadales</taxon>
        <taxon>Alteromonadaceae</taxon>
        <taxon>Bowmanella</taxon>
    </lineage>
</organism>
<feature type="site" description="Transition state stabilizer" evidence="11">
    <location>
        <position position="396"/>
    </location>
</feature>
<dbReference type="GO" id="GO:0005615">
    <property type="term" value="C:extracellular space"/>
    <property type="evidence" value="ECO:0007669"/>
    <property type="project" value="TreeGrafter"/>
</dbReference>
<keyword evidence="4 12" id="KW-0645">Protease</keyword>
<dbReference type="GO" id="GO:0070006">
    <property type="term" value="F:metalloaminopeptidase activity"/>
    <property type="evidence" value="ECO:0007669"/>
    <property type="project" value="TreeGrafter"/>
</dbReference>
<keyword evidence="8 12" id="KW-0482">Metalloprotease</keyword>
<dbReference type="SUPFAM" id="SSF55486">
    <property type="entry name" value="Metalloproteases ('zincins'), catalytic domain"/>
    <property type="match status" value="1"/>
</dbReference>